<dbReference type="PROSITE" id="PS51635">
    <property type="entry name" value="PNPLA"/>
    <property type="match status" value="1"/>
</dbReference>
<dbReference type="SUPFAM" id="SSF52151">
    <property type="entry name" value="FabD/lysophospholipase-like"/>
    <property type="match status" value="1"/>
</dbReference>
<organism evidence="4 5">
    <name type="scientific">Nguyenibacter vanlangensis</name>
    <dbReference type="NCBI Taxonomy" id="1216886"/>
    <lineage>
        <taxon>Bacteria</taxon>
        <taxon>Pseudomonadati</taxon>
        <taxon>Pseudomonadota</taxon>
        <taxon>Alphaproteobacteria</taxon>
        <taxon>Acetobacterales</taxon>
        <taxon>Acetobacteraceae</taxon>
        <taxon>Nguyenibacter</taxon>
    </lineage>
</organism>
<comment type="caution">
    <text evidence="4">The sequence shown here is derived from an EMBL/GenBank/DDBJ whole genome shotgun (WGS) entry which is preliminary data.</text>
</comment>
<dbReference type="PROSITE" id="PS51318">
    <property type="entry name" value="TAT"/>
    <property type="match status" value="1"/>
</dbReference>
<feature type="domain" description="PNPLA" evidence="3">
    <location>
        <begin position="99"/>
        <end position="294"/>
    </location>
</feature>
<evidence type="ECO:0000259" key="3">
    <source>
        <dbReference type="PROSITE" id="PS51635"/>
    </source>
</evidence>
<dbReference type="Proteomes" id="UP000534870">
    <property type="component" value="Unassembled WGS sequence"/>
</dbReference>
<dbReference type="Pfam" id="PF01734">
    <property type="entry name" value="Patatin"/>
    <property type="match status" value="1"/>
</dbReference>
<proteinExistence type="predicted"/>
<evidence type="ECO:0000256" key="2">
    <source>
        <dbReference type="PROSITE-ProRule" id="PRU01161"/>
    </source>
</evidence>
<evidence type="ECO:0000313" key="4">
    <source>
        <dbReference type="EMBL" id="NVN11139.1"/>
    </source>
</evidence>
<accession>A0A7Y7M6N3</accession>
<feature type="active site" description="Proton acceptor" evidence="2">
    <location>
        <position position="278"/>
    </location>
</feature>
<dbReference type="EMBL" id="JABXXP010000122">
    <property type="protein sequence ID" value="NVN11139.1"/>
    <property type="molecule type" value="Genomic_DNA"/>
</dbReference>
<keyword evidence="2" id="KW-0378">Hydrolase</keyword>
<dbReference type="InterPro" id="IPR016035">
    <property type="entry name" value="Acyl_Trfase/lysoPLipase"/>
</dbReference>
<keyword evidence="2" id="KW-0442">Lipid degradation</keyword>
<evidence type="ECO:0000256" key="1">
    <source>
        <dbReference type="ARBA" id="ARBA00023098"/>
    </source>
</evidence>
<reference evidence="4 5" key="1">
    <citation type="submission" date="2020-06" db="EMBL/GenBank/DDBJ databases">
        <title>Description of novel acetic acid bacteria.</title>
        <authorList>
            <person name="Sombolestani A."/>
        </authorList>
    </citation>
    <scope>NUCLEOTIDE SEQUENCE [LARGE SCALE GENOMIC DNA]</scope>
    <source>
        <strain evidence="4 5">LMG 31431</strain>
    </source>
</reference>
<feature type="short sequence motif" description="DGA/G" evidence="2">
    <location>
        <begin position="278"/>
        <end position="280"/>
    </location>
</feature>
<protein>
    <submittedName>
        <fullName evidence="4">Patatin-like phospholipase family protein</fullName>
    </submittedName>
</protein>
<dbReference type="GO" id="GO:0016042">
    <property type="term" value="P:lipid catabolic process"/>
    <property type="evidence" value="ECO:0007669"/>
    <property type="project" value="UniProtKB-UniRule"/>
</dbReference>
<feature type="short sequence motif" description="GXSXG" evidence="2">
    <location>
        <begin position="132"/>
        <end position="136"/>
    </location>
</feature>
<dbReference type="InterPro" id="IPR002641">
    <property type="entry name" value="PNPLA_dom"/>
</dbReference>
<feature type="active site" description="Nucleophile" evidence="2">
    <location>
        <position position="134"/>
    </location>
</feature>
<dbReference type="GO" id="GO:0016787">
    <property type="term" value="F:hydrolase activity"/>
    <property type="evidence" value="ECO:0007669"/>
    <property type="project" value="UniProtKB-UniRule"/>
</dbReference>
<dbReference type="InterPro" id="IPR006311">
    <property type="entry name" value="TAT_signal"/>
</dbReference>
<evidence type="ECO:0000313" key="5">
    <source>
        <dbReference type="Proteomes" id="UP000534870"/>
    </source>
</evidence>
<sequence>MGYGPDLHAPGSTARRRALRLAAGGGVAALLTGCSLPMRGPAVPLARTRQASVLGVPNERFFPFYGTEPMEAEVLAALERMRRTGGLMPGTLLPALQLLAVSGGGENGAFGAGVLCGWSDQGTRPVFQLVTGVSTGALTAPFAYLGSGYDPQLRAVYTELTPSHVLLRRFFTAALFNDAMSDNAPLFRTISRYLNADMLAALARGYADGRLLFVGTTDLDAQQPVIWNIGAIAASGHPRALNTIRRILLASAAVPGAFPPTMFDVVLDGRPYQEMHVDGGAFAQAFLYPAALTRLRRQRMAAGQPVVAATAYVIRNGRLDPEWAATERSTLGIAGRAISTMITASGINDVMRLYNTTRRDNIDFNLAYIGPDFDMKLPRPFDQGYMRALFSYGYRRARAGYPWAKAPPI</sequence>
<name>A0A7Y7M6N3_9PROT</name>
<gene>
    <name evidence="4" type="ORF">HUK84_08295</name>
</gene>
<keyword evidence="1 2" id="KW-0443">Lipid metabolism</keyword>
<feature type="short sequence motif" description="GXGXXG" evidence="2">
    <location>
        <begin position="103"/>
        <end position="108"/>
    </location>
</feature>
<dbReference type="Gene3D" id="3.40.1090.10">
    <property type="entry name" value="Cytosolic phospholipase A2 catalytic domain"/>
    <property type="match status" value="1"/>
</dbReference>
<dbReference type="AlphaFoldDB" id="A0A7Y7M6N3"/>